<dbReference type="Proteomes" id="UP000321323">
    <property type="component" value="Chromosome"/>
</dbReference>
<gene>
    <name evidence="1" type="ORF">E7V67_011095</name>
</gene>
<evidence type="ECO:0008006" key="3">
    <source>
        <dbReference type="Google" id="ProtNLM"/>
    </source>
</evidence>
<protein>
    <recommendedName>
        <fullName evidence="3">XRE family transcriptional regulator</fullName>
    </recommendedName>
</protein>
<sequence>MTATSTPALPRLPPVSRSLPYDPARLFDLLRQRLQLHSDKALAKALQIAPPLLTRLRHRGLPLSGSLLLRIQDVSGIAVDELRRVLGDRRRRMRLAIGARAAG</sequence>
<reference evidence="1 2" key="1">
    <citation type="journal article" date="2019" name="Int. J. Syst. Evol. Microbiol.">
        <title>The Draft Whole-Genome Sequence of the Antibiotic Producer Empedobacter haloabium ATCC 31962 Provides Indications for Its Taxonomic Reclassification.</title>
        <authorList>
            <person name="Miess H."/>
            <person name="Arlt P."/>
            <person name="Apel A.K."/>
            <person name="Weber T."/>
            <person name="Nieselt K."/>
            <person name="Hanssen F."/>
            <person name="Czemmel S."/>
            <person name="Nahnsen S."/>
            <person name="Gross H."/>
        </authorList>
    </citation>
    <scope>NUCLEOTIDE SEQUENCE [LARGE SCALE GENOMIC DNA]</scope>
    <source>
        <strain evidence="1 2">ATCC 31962</strain>
    </source>
</reference>
<organism evidence="1 2">
    <name type="scientific">[Empedobacter] haloabium</name>
    <dbReference type="NCBI Taxonomy" id="592317"/>
    <lineage>
        <taxon>Bacteria</taxon>
        <taxon>Pseudomonadati</taxon>
        <taxon>Pseudomonadota</taxon>
        <taxon>Betaproteobacteria</taxon>
        <taxon>Burkholderiales</taxon>
        <taxon>Oxalobacteraceae</taxon>
        <taxon>Telluria group</taxon>
        <taxon>Telluria group incertae sedis</taxon>
    </lineage>
</organism>
<proteinExistence type="predicted"/>
<evidence type="ECO:0000313" key="1">
    <source>
        <dbReference type="EMBL" id="WUR15618.1"/>
    </source>
</evidence>
<name>A0ABZ1UU10_9BURK</name>
<keyword evidence="2" id="KW-1185">Reference proteome</keyword>
<accession>A0ABZ1UU10</accession>
<dbReference type="EMBL" id="CP136508">
    <property type="protein sequence ID" value="WUR15618.1"/>
    <property type="molecule type" value="Genomic_DNA"/>
</dbReference>
<evidence type="ECO:0000313" key="2">
    <source>
        <dbReference type="Proteomes" id="UP000321323"/>
    </source>
</evidence>